<accession>A0AA47JMT9</accession>
<proteinExistence type="predicted"/>
<geneLocation type="plasmid" evidence="1 2">
    <name>pHLA</name>
</geneLocation>
<dbReference type="RefSeq" id="WP_025634166.1">
    <property type="nucleotide sequence ID" value="NZ_CP114196.1"/>
</dbReference>
<sequence>MGRFSLKVEIRIPNDYSTECRELANSKSITLKSLVEELIRIGYFIEEGEFDKLMYYFDNILPHEIRDWDWCRNLGLHIDKVKRRASIHITDSSVYHQGLVHTYLSAHSENDPKQALNDVNQHAINMMNSAIHFLQNQSNKERFKCNEYKTLENVEQHLAKIASSIEKLSNHPIGFRAVEGQTEQPDAFSTKDDYLESKDGVSDSLAIDNFNMESLLIA</sequence>
<evidence type="ECO:0000313" key="2">
    <source>
        <dbReference type="Proteomes" id="UP001156560"/>
    </source>
</evidence>
<organism evidence="1 2">
    <name type="scientific">Vibrio parahaemolyticus</name>
    <dbReference type="NCBI Taxonomy" id="670"/>
    <lineage>
        <taxon>Bacteria</taxon>
        <taxon>Pseudomonadati</taxon>
        <taxon>Pseudomonadota</taxon>
        <taxon>Gammaproteobacteria</taxon>
        <taxon>Vibrionales</taxon>
        <taxon>Vibrionaceae</taxon>
        <taxon>Vibrio</taxon>
    </lineage>
</organism>
<evidence type="ECO:0000313" key="1">
    <source>
        <dbReference type="EMBL" id="WAT93755.1"/>
    </source>
</evidence>
<keyword evidence="1" id="KW-0614">Plasmid</keyword>
<dbReference type="EMBL" id="CP114196">
    <property type="protein sequence ID" value="WAT93755.1"/>
    <property type="molecule type" value="Genomic_DNA"/>
</dbReference>
<protein>
    <submittedName>
        <fullName evidence="1">Uncharacterized protein</fullName>
    </submittedName>
</protein>
<gene>
    <name evidence="1" type="ORF">O1Q84_25885</name>
</gene>
<name>A0AA47JMT9_VIBPH</name>
<dbReference type="AlphaFoldDB" id="A0AA47JMT9"/>
<reference evidence="1" key="1">
    <citation type="submission" date="2022-12" db="EMBL/GenBank/DDBJ databases">
        <title>Vibrio parahaemolyticus become highly virulent by producing novel Tc toxins.</title>
        <authorList>
            <person name="Yang F."/>
            <person name="You Y."/>
            <person name="Lai Q."/>
            <person name="Xu L."/>
            <person name="Li F."/>
        </authorList>
    </citation>
    <scope>NUCLEOTIDE SEQUENCE</scope>
    <source>
        <strain evidence="1">Vp-HL-202005</strain>
        <plasmid evidence="1">pHLA</plasmid>
    </source>
</reference>
<dbReference type="Proteomes" id="UP001156560">
    <property type="component" value="Plasmid pHLA"/>
</dbReference>